<evidence type="ECO:0000313" key="3">
    <source>
        <dbReference type="Proteomes" id="UP001522868"/>
    </source>
</evidence>
<protein>
    <recommendedName>
        <fullName evidence="4">Secreted protein</fullName>
    </recommendedName>
</protein>
<keyword evidence="3" id="KW-1185">Reference proteome</keyword>
<evidence type="ECO:0000256" key="1">
    <source>
        <dbReference type="SAM" id="SignalP"/>
    </source>
</evidence>
<gene>
    <name evidence="2" type="ORF">M1O15_31260</name>
</gene>
<feature type="chain" id="PRO_5045524740" description="Secreted protein" evidence="1">
    <location>
        <begin position="27"/>
        <end position="134"/>
    </location>
</feature>
<name>A0ABT0IKD9_9ACTN</name>
<organism evidence="2 3">
    <name type="scientific">Streptomyces lichenis</name>
    <dbReference type="NCBI Taxonomy" id="2306967"/>
    <lineage>
        <taxon>Bacteria</taxon>
        <taxon>Bacillati</taxon>
        <taxon>Actinomycetota</taxon>
        <taxon>Actinomycetes</taxon>
        <taxon>Kitasatosporales</taxon>
        <taxon>Streptomycetaceae</taxon>
        <taxon>Streptomyces</taxon>
    </lineage>
</organism>
<dbReference type="EMBL" id="JALPTH010000061">
    <property type="protein sequence ID" value="MCK8681798.1"/>
    <property type="molecule type" value="Genomic_DNA"/>
</dbReference>
<evidence type="ECO:0008006" key="4">
    <source>
        <dbReference type="Google" id="ProtNLM"/>
    </source>
</evidence>
<feature type="signal peptide" evidence="1">
    <location>
        <begin position="1"/>
        <end position="26"/>
    </location>
</feature>
<keyword evidence="1" id="KW-0732">Signal</keyword>
<evidence type="ECO:0000313" key="2">
    <source>
        <dbReference type="EMBL" id="MCK8681798.1"/>
    </source>
</evidence>
<proteinExistence type="predicted"/>
<dbReference type="Proteomes" id="UP001522868">
    <property type="component" value="Unassembled WGS sequence"/>
</dbReference>
<reference evidence="2 3" key="1">
    <citation type="submission" date="2022-04" db="EMBL/GenBank/DDBJ databases">
        <title>Streptomyces sp. nov. LCR6-01 isolated from Lichen of Dirinaria sp.</title>
        <authorList>
            <person name="Kanchanasin P."/>
            <person name="Tanasupawat S."/>
            <person name="Phongsopitanun W."/>
        </authorList>
    </citation>
    <scope>NUCLEOTIDE SEQUENCE [LARGE SCALE GENOMIC DNA]</scope>
    <source>
        <strain evidence="2 3">LCR6-01</strain>
    </source>
</reference>
<dbReference type="RefSeq" id="WP_248637622.1">
    <property type="nucleotide sequence ID" value="NZ_JALPTH010000061.1"/>
</dbReference>
<accession>A0ABT0IKD9</accession>
<comment type="caution">
    <text evidence="2">The sequence shown here is derived from an EMBL/GenBank/DDBJ whole genome shotgun (WGS) entry which is preliminary data.</text>
</comment>
<sequence length="134" mass="13585">MRIKPALAVASATGALLLAGALPASAAGTGTATTTHPYTCSNSGSGSLHIVNCIGTVTGIGNVVKNVDIDVKDVNVLSNNDLDILETSLEDVADVKAGTSVLVQKVDLAVATVDTYVNKLSIPIDISKVLVDIL</sequence>